<evidence type="ECO:0000256" key="1">
    <source>
        <dbReference type="ARBA" id="ARBA00009875"/>
    </source>
</evidence>
<keyword evidence="3 4" id="KW-0687">Ribonucleoprotein</keyword>
<comment type="similarity">
    <text evidence="1 4">Belongs to the eukaryotic ribosomal protein eL34 family.</text>
</comment>
<sequence>MPRPALRSRSLRRVFVTSPGGRMVVHYYRRRPKRAHCPLCGRILGGVPNLRSVHMKKLAKTQKRPERAYGGILCPACLARMIKDTVRALHL</sequence>
<evidence type="ECO:0000313" key="5">
    <source>
        <dbReference type="EMBL" id="HHQ80899.1"/>
    </source>
</evidence>
<comment type="caution">
    <text evidence="5">The sequence shown here is derived from an EMBL/GenBank/DDBJ whole genome shotgun (WGS) entry which is preliminary data.</text>
</comment>
<protein>
    <recommendedName>
        <fullName evidence="4">Large ribosomal subunit protein eL34</fullName>
    </recommendedName>
</protein>
<proteinExistence type="inferred from homology"/>
<dbReference type="GO" id="GO:1990904">
    <property type="term" value="C:ribonucleoprotein complex"/>
    <property type="evidence" value="ECO:0007669"/>
    <property type="project" value="UniProtKB-KW"/>
</dbReference>
<accession>A0A7J3ZLF5</accession>
<dbReference type="AlphaFoldDB" id="A0A7J3ZLF5"/>
<keyword evidence="2 4" id="KW-0689">Ribosomal protein</keyword>
<gene>
    <name evidence="4" type="primary">rpl34e</name>
    <name evidence="5" type="ORF">ENM78_05570</name>
</gene>
<dbReference type="GO" id="GO:0005840">
    <property type="term" value="C:ribosome"/>
    <property type="evidence" value="ECO:0007669"/>
    <property type="project" value="UniProtKB-KW"/>
</dbReference>
<name>A0A7J3ZLF5_9CREN</name>
<dbReference type="PRINTS" id="PR01250">
    <property type="entry name" value="RIBOSOMALL34"/>
</dbReference>
<dbReference type="Gene3D" id="6.20.340.10">
    <property type="match status" value="1"/>
</dbReference>
<dbReference type="PANTHER" id="PTHR10759">
    <property type="entry name" value="60S RIBOSOMAL PROTEIN L34"/>
    <property type="match status" value="1"/>
</dbReference>
<organism evidence="5">
    <name type="scientific">Fervidicoccus fontis</name>
    <dbReference type="NCBI Taxonomy" id="683846"/>
    <lineage>
        <taxon>Archaea</taxon>
        <taxon>Thermoproteota</taxon>
        <taxon>Thermoprotei</taxon>
        <taxon>Fervidicoccales</taxon>
        <taxon>Fervidicoccaceae</taxon>
        <taxon>Fervidicoccus</taxon>
    </lineage>
</organism>
<dbReference type="GO" id="GO:0003735">
    <property type="term" value="F:structural constituent of ribosome"/>
    <property type="evidence" value="ECO:0007669"/>
    <property type="project" value="InterPro"/>
</dbReference>
<evidence type="ECO:0000256" key="2">
    <source>
        <dbReference type="ARBA" id="ARBA00022980"/>
    </source>
</evidence>
<evidence type="ECO:0000256" key="3">
    <source>
        <dbReference type="ARBA" id="ARBA00023274"/>
    </source>
</evidence>
<dbReference type="InterPro" id="IPR047868">
    <property type="entry name" value="Ribosomal_L34e_arc-type"/>
</dbReference>
<dbReference type="NCBIfam" id="NF003143">
    <property type="entry name" value="PRK04059.1"/>
    <property type="match status" value="1"/>
</dbReference>
<dbReference type="HAMAP" id="MF_00349">
    <property type="entry name" value="Ribosomal_eL34"/>
    <property type="match status" value="1"/>
</dbReference>
<reference evidence="5" key="1">
    <citation type="journal article" date="2020" name="mSystems">
        <title>Genome- and Community-Level Interaction Insights into Carbon Utilization and Element Cycling Functions of Hydrothermarchaeota in Hydrothermal Sediment.</title>
        <authorList>
            <person name="Zhou Z."/>
            <person name="Liu Y."/>
            <person name="Xu W."/>
            <person name="Pan J."/>
            <person name="Luo Z.H."/>
            <person name="Li M."/>
        </authorList>
    </citation>
    <scope>NUCLEOTIDE SEQUENCE [LARGE SCALE GENOMIC DNA]</scope>
    <source>
        <strain evidence="5">SpSt-1116</strain>
    </source>
</reference>
<dbReference type="Pfam" id="PF01199">
    <property type="entry name" value="Ribosomal_L34e"/>
    <property type="match status" value="1"/>
</dbReference>
<dbReference type="GO" id="GO:0006412">
    <property type="term" value="P:translation"/>
    <property type="evidence" value="ECO:0007669"/>
    <property type="project" value="UniProtKB-UniRule"/>
</dbReference>
<dbReference type="EMBL" id="DRZC01000076">
    <property type="protein sequence ID" value="HHQ80899.1"/>
    <property type="molecule type" value="Genomic_DNA"/>
</dbReference>
<dbReference type="InterPro" id="IPR038562">
    <property type="entry name" value="Ribosomal_eL34_C_sf"/>
</dbReference>
<dbReference type="InterPro" id="IPR008195">
    <property type="entry name" value="Ribosomal_eL34"/>
</dbReference>
<evidence type="ECO:0000256" key="4">
    <source>
        <dbReference type="HAMAP-Rule" id="MF_00349"/>
    </source>
</evidence>